<proteinExistence type="predicted"/>
<gene>
    <name evidence="2" type="ORF">H9628_07615</name>
</gene>
<dbReference type="EMBL" id="JACSPS010000002">
    <property type="protein sequence ID" value="MBD8018336.1"/>
    <property type="molecule type" value="Genomic_DNA"/>
</dbReference>
<organism evidence="2 3">
    <name type="scientific">Kaistella pullorum</name>
    <dbReference type="NCBI Taxonomy" id="2763074"/>
    <lineage>
        <taxon>Bacteria</taxon>
        <taxon>Pseudomonadati</taxon>
        <taxon>Bacteroidota</taxon>
        <taxon>Flavobacteriia</taxon>
        <taxon>Flavobacteriales</taxon>
        <taxon>Weeksellaceae</taxon>
        <taxon>Chryseobacterium group</taxon>
        <taxon>Kaistella</taxon>
    </lineage>
</organism>
<sequence>MNWFGDVDELRIYYTVDQADAWTPIVSTYTTEHSSWTDVTIPLPNKSDNYQIAFEGPSNRARGINVDNVKVEDASTLSVTYC</sequence>
<dbReference type="Proteomes" id="UP000626242">
    <property type="component" value="Unassembled WGS sequence"/>
</dbReference>
<dbReference type="RefSeq" id="WP_251833528.1">
    <property type="nucleotide sequence ID" value="NZ_JACSPS010000002.1"/>
</dbReference>
<evidence type="ECO:0000313" key="2">
    <source>
        <dbReference type="EMBL" id="MBD8018336.1"/>
    </source>
</evidence>
<dbReference type="Gene3D" id="2.60.120.200">
    <property type="match status" value="1"/>
</dbReference>
<keyword evidence="3" id="KW-1185">Reference proteome</keyword>
<dbReference type="SUPFAM" id="SSF49899">
    <property type="entry name" value="Concanavalin A-like lectins/glucanases"/>
    <property type="match status" value="1"/>
</dbReference>
<dbReference type="Pfam" id="PF00629">
    <property type="entry name" value="MAM"/>
    <property type="match status" value="1"/>
</dbReference>
<evidence type="ECO:0000259" key="1">
    <source>
        <dbReference type="Pfam" id="PF00629"/>
    </source>
</evidence>
<comment type="caution">
    <text evidence="2">The sequence shown here is derived from an EMBL/GenBank/DDBJ whole genome shotgun (WGS) entry which is preliminary data.</text>
</comment>
<evidence type="ECO:0000313" key="3">
    <source>
        <dbReference type="Proteomes" id="UP000626242"/>
    </source>
</evidence>
<dbReference type="InterPro" id="IPR000998">
    <property type="entry name" value="MAM_dom"/>
</dbReference>
<protein>
    <recommendedName>
        <fullName evidence="1">MAM domain-containing protein</fullName>
    </recommendedName>
</protein>
<dbReference type="InterPro" id="IPR013320">
    <property type="entry name" value="ConA-like_dom_sf"/>
</dbReference>
<name>A0ABR8WNT1_9FLAO</name>
<feature type="domain" description="MAM" evidence="1">
    <location>
        <begin position="7"/>
        <end position="72"/>
    </location>
</feature>
<accession>A0ABR8WNT1</accession>
<reference evidence="2 3" key="1">
    <citation type="submission" date="2020-08" db="EMBL/GenBank/DDBJ databases">
        <title>A Genomic Blueprint of the Chicken Gut Microbiome.</title>
        <authorList>
            <person name="Gilroy R."/>
            <person name="Ravi A."/>
            <person name="Getino M."/>
            <person name="Pursley I."/>
            <person name="Horton D.L."/>
            <person name="Alikhan N.-F."/>
            <person name="Baker D."/>
            <person name="Gharbi K."/>
            <person name="Hall N."/>
            <person name="Watson M."/>
            <person name="Adriaenssens E.M."/>
            <person name="Foster-Nyarko E."/>
            <person name="Jarju S."/>
            <person name="Secka A."/>
            <person name="Antonio M."/>
            <person name="Oren A."/>
            <person name="Chaudhuri R."/>
            <person name="La Ragione R.M."/>
            <person name="Hildebrand F."/>
            <person name="Pallen M.J."/>
        </authorList>
    </citation>
    <scope>NUCLEOTIDE SEQUENCE [LARGE SCALE GENOMIC DNA]</scope>
    <source>
        <strain evidence="2 3">Sa1CVA4</strain>
    </source>
</reference>